<dbReference type="AlphaFoldDB" id="A0A9P4JUG2"/>
<evidence type="ECO:0000313" key="2">
    <source>
        <dbReference type="Proteomes" id="UP000799536"/>
    </source>
</evidence>
<reference evidence="1" key="1">
    <citation type="journal article" date="2020" name="Stud. Mycol.">
        <title>101 Dothideomycetes genomes: a test case for predicting lifestyles and emergence of pathogens.</title>
        <authorList>
            <person name="Haridas S."/>
            <person name="Albert R."/>
            <person name="Binder M."/>
            <person name="Bloem J."/>
            <person name="Labutti K."/>
            <person name="Salamov A."/>
            <person name="Andreopoulos B."/>
            <person name="Baker S."/>
            <person name="Barry K."/>
            <person name="Bills G."/>
            <person name="Bluhm B."/>
            <person name="Cannon C."/>
            <person name="Castanera R."/>
            <person name="Culley D."/>
            <person name="Daum C."/>
            <person name="Ezra D."/>
            <person name="Gonzalez J."/>
            <person name="Henrissat B."/>
            <person name="Kuo A."/>
            <person name="Liang C."/>
            <person name="Lipzen A."/>
            <person name="Lutzoni F."/>
            <person name="Magnuson J."/>
            <person name="Mondo S."/>
            <person name="Nolan M."/>
            <person name="Ohm R."/>
            <person name="Pangilinan J."/>
            <person name="Park H.-J."/>
            <person name="Ramirez L."/>
            <person name="Alfaro M."/>
            <person name="Sun H."/>
            <person name="Tritt A."/>
            <person name="Yoshinaga Y."/>
            <person name="Zwiers L.-H."/>
            <person name="Turgeon B."/>
            <person name="Goodwin S."/>
            <person name="Spatafora J."/>
            <person name="Crous P."/>
            <person name="Grigoriev I."/>
        </authorList>
    </citation>
    <scope>NUCLEOTIDE SEQUENCE</scope>
    <source>
        <strain evidence="1">ATCC 74209</strain>
    </source>
</reference>
<organism evidence="1 2">
    <name type="scientific">Delitschia confertaspora ATCC 74209</name>
    <dbReference type="NCBI Taxonomy" id="1513339"/>
    <lineage>
        <taxon>Eukaryota</taxon>
        <taxon>Fungi</taxon>
        <taxon>Dikarya</taxon>
        <taxon>Ascomycota</taxon>
        <taxon>Pezizomycotina</taxon>
        <taxon>Dothideomycetes</taxon>
        <taxon>Pleosporomycetidae</taxon>
        <taxon>Pleosporales</taxon>
        <taxon>Delitschiaceae</taxon>
        <taxon>Delitschia</taxon>
    </lineage>
</organism>
<gene>
    <name evidence="1" type="ORF">GQ43DRAFT_468111</name>
</gene>
<protein>
    <submittedName>
        <fullName evidence="1">Uncharacterized protein</fullName>
    </submittedName>
</protein>
<evidence type="ECO:0000313" key="1">
    <source>
        <dbReference type="EMBL" id="KAF2205532.1"/>
    </source>
</evidence>
<keyword evidence="2" id="KW-1185">Reference proteome</keyword>
<comment type="caution">
    <text evidence="1">The sequence shown here is derived from an EMBL/GenBank/DDBJ whole genome shotgun (WGS) entry which is preliminary data.</text>
</comment>
<dbReference type="EMBL" id="ML993854">
    <property type="protein sequence ID" value="KAF2205532.1"/>
    <property type="molecule type" value="Genomic_DNA"/>
</dbReference>
<accession>A0A9P4JUG2</accession>
<dbReference type="Proteomes" id="UP000799536">
    <property type="component" value="Unassembled WGS sequence"/>
</dbReference>
<name>A0A9P4JUG2_9PLEO</name>
<sequence length="164" mass="18198">MADNLRAQQQLHASEACGDSLDLSFLGDENDDQFEYDDIAADDAQYGAMLFKLVTSEEIMCKTNPPQDKARGVAASSKDAGAASPLIWLRYEVNRTTGKIIENIDHQARKTNTQYAGLYLLRSRCCPENANRIIMQHSRKSLIASSSAATVDLDDHVHDYLYAP</sequence>
<proteinExistence type="predicted"/>